<dbReference type="Proteomes" id="UP000683925">
    <property type="component" value="Unassembled WGS sequence"/>
</dbReference>
<dbReference type="EMBL" id="CAJJDP010000068">
    <property type="protein sequence ID" value="CAD8177607.1"/>
    <property type="molecule type" value="Genomic_DNA"/>
</dbReference>
<proteinExistence type="predicted"/>
<keyword evidence="2" id="KW-1185">Reference proteome</keyword>
<accession>A0A8S1VL60</accession>
<dbReference type="InterPro" id="IPR002059">
    <property type="entry name" value="CSP_DNA-bd"/>
</dbReference>
<dbReference type="OMA" id="MEYPVNI"/>
<dbReference type="GO" id="GO:0003676">
    <property type="term" value="F:nucleic acid binding"/>
    <property type="evidence" value="ECO:0007669"/>
    <property type="project" value="InterPro"/>
</dbReference>
<dbReference type="OrthoDB" id="422005at2759"/>
<gene>
    <name evidence="1" type="ORF">POCTA_138.1.T0690133</name>
</gene>
<organism evidence="1 2">
    <name type="scientific">Paramecium octaurelia</name>
    <dbReference type="NCBI Taxonomy" id="43137"/>
    <lineage>
        <taxon>Eukaryota</taxon>
        <taxon>Sar</taxon>
        <taxon>Alveolata</taxon>
        <taxon>Ciliophora</taxon>
        <taxon>Intramacronucleata</taxon>
        <taxon>Oligohymenophorea</taxon>
        <taxon>Peniculida</taxon>
        <taxon>Parameciidae</taxon>
        <taxon>Paramecium</taxon>
    </lineage>
</organism>
<dbReference type="CDD" id="cd04458">
    <property type="entry name" value="CSP_CDS"/>
    <property type="match status" value="1"/>
</dbReference>
<evidence type="ECO:0000313" key="1">
    <source>
        <dbReference type="EMBL" id="CAD8177607.1"/>
    </source>
</evidence>
<sequence>MIKFIARKIDRSSSFNREEHQNEEEYLQEYPVNIQKHLNISDQEYSVEYQLLKQNPPGVSLKLNIGTPKIETPSKLPYVAFLLYQYIRQKGRMKFYDDAKKYGFLVLDEDGTDVFVHYDDLQAAGITIEKMKLYKIVHQNNPQYVKFTKNGGPYFEFTLMNYMGKYNKSRKAIDLQLLNQI</sequence>
<reference evidence="1" key="1">
    <citation type="submission" date="2021-01" db="EMBL/GenBank/DDBJ databases">
        <authorList>
            <consortium name="Genoscope - CEA"/>
            <person name="William W."/>
        </authorList>
    </citation>
    <scope>NUCLEOTIDE SEQUENCE</scope>
</reference>
<evidence type="ECO:0008006" key="3">
    <source>
        <dbReference type="Google" id="ProtNLM"/>
    </source>
</evidence>
<name>A0A8S1VL60_PAROT</name>
<comment type="caution">
    <text evidence="1">The sequence shown here is derived from an EMBL/GenBank/DDBJ whole genome shotgun (WGS) entry which is preliminary data.</text>
</comment>
<evidence type="ECO:0000313" key="2">
    <source>
        <dbReference type="Proteomes" id="UP000683925"/>
    </source>
</evidence>
<protein>
    <recommendedName>
        <fullName evidence="3">CSD domain-containing protein</fullName>
    </recommendedName>
</protein>
<dbReference type="AlphaFoldDB" id="A0A8S1VL60"/>